<evidence type="ECO:0000313" key="8">
    <source>
        <dbReference type="EMBL" id="NYB73680.1"/>
    </source>
</evidence>
<evidence type="ECO:0000256" key="2">
    <source>
        <dbReference type="ARBA" id="ARBA00007441"/>
    </source>
</evidence>
<evidence type="ECO:0000313" key="9">
    <source>
        <dbReference type="Proteomes" id="UP000611629"/>
    </source>
</evidence>
<keyword evidence="5" id="KW-0808">Transferase</keyword>
<dbReference type="Gene3D" id="3.90.1150.10">
    <property type="entry name" value="Aspartate Aminotransferase, domain 1"/>
    <property type="match status" value="1"/>
</dbReference>
<name>A0A974BI88_SEDHY</name>
<feature type="domain" description="Aminotransferase class I/classII large" evidence="7">
    <location>
        <begin position="43"/>
        <end position="386"/>
    </location>
</feature>
<dbReference type="InterPro" id="IPR015421">
    <property type="entry name" value="PyrdxlP-dep_Trfase_major"/>
</dbReference>
<organism evidence="8 9">
    <name type="scientific">Sedimentibacter hydroxybenzoicus DSM 7310</name>
    <dbReference type="NCBI Taxonomy" id="1123245"/>
    <lineage>
        <taxon>Bacteria</taxon>
        <taxon>Bacillati</taxon>
        <taxon>Bacillota</taxon>
        <taxon>Tissierellia</taxon>
        <taxon>Sedimentibacter</taxon>
    </lineage>
</organism>
<dbReference type="EMBL" id="JACBNQ010000004">
    <property type="protein sequence ID" value="NYB73680.1"/>
    <property type="molecule type" value="Genomic_DNA"/>
</dbReference>
<evidence type="ECO:0000256" key="6">
    <source>
        <dbReference type="ARBA" id="ARBA00022898"/>
    </source>
</evidence>
<comment type="caution">
    <text evidence="8">The sequence shown here is derived from an EMBL/GenBank/DDBJ whole genome shotgun (WGS) entry which is preliminary data.</text>
</comment>
<dbReference type="CDD" id="cd00609">
    <property type="entry name" value="AAT_like"/>
    <property type="match status" value="1"/>
</dbReference>
<evidence type="ECO:0000259" key="7">
    <source>
        <dbReference type="Pfam" id="PF00155"/>
    </source>
</evidence>
<dbReference type="Pfam" id="PF00155">
    <property type="entry name" value="Aminotran_1_2"/>
    <property type="match status" value="1"/>
</dbReference>
<dbReference type="FunFam" id="3.40.640.10:FF:000053">
    <property type="entry name" value="Aminotransferase, class I"/>
    <property type="match status" value="1"/>
</dbReference>
<keyword evidence="6" id="KW-0663">Pyridoxal phosphate</keyword>
<comment type="similarity">
    <text evidence="2">Belongs to the class-I pyridoxal-phosphate-dependent aminotransferase family.</text>
</comment>
<evidence type="ECO:0000256" key="1">
    <source>
        <dbReference type="ARBA" id="ARBA00001933"/>
    </source>
</evidence>
<accession>A0A974BI88</accession>
<dbReference type="InterPro" id="IPR015424">
    <property type="entry name" value="PyrdxlP-dep_Trfase"/>
</dbReference>
<proteinExistence type="inferred from homology"/>
<dbReference type="PANTHER" id="PTHR42790">
    <property type="entry name" value="AMINOTRANSFERASE"/>
    <property type="match status" value="1"/>
</dbReference>
<keyword evidence="4 8" id="KW-0032">Aminotransferase</keyword>
<dbReference type="InterPro" id="IPR015422">
    <property type="entry name" value="PyrdxlP-dep_Trfase_small"/>
</dbReference>
<comment type="subunit">
    <text evidence="3">Homodimer.</text>
</comment>
<keyword evidence="9" id="KW-1185">Reference proteome</keyword>
<dbReference type="RefSeq" id="WP_179237376.1">
    <property type="nucleotide sequence ID" value="NZ_JACBNQ010000004.1"/>
</dbReference>
<dbReference type="AlphaFoldDB" id="A0A974BI88"/>
<dbReference type="InterPro" id="IPR004839">
    <property type="entry name" value="Aminotransferase_I/II_large"/>
</dbReference>
<dbReference type="GO" id="GO:0008483">
    <property type="term" value="F:transaminase activity"/>
    <property type="evidence" value="ECO:0007669"/>
    <property type="project" value="UniProtKB-KW"/>
</dbReference>
<protein>
    <submittedName>
        <fullName evidence="8">PLP-dependent aminotransferase family protein</fullName>
    </submittedName>
</protein>
<dbReference type="Gene3D" id="3.40.640.10">
    <property type="entry name" value="Type I PLP-dependent aspartate aminotransferase-like (Major domain)"/>
    <property type="match status" value="1"/>
</dbReference>
<sequence>MDIKFSDRANGLKASAIRELLKLTEMPEVISFAGGLPAPELFPVEKVKEIFSEVMEKEGTSALQYGPTEGYRPLREIVAKQRMSTAQMDLTADDILITTGSQQGLEFSAKLFLNKGDVVICESPSYLGAINAFAAYEPKFIEVEMDDEGIIISELEKALKENPNAKMIYTIPDFQNPTGKTMPDDRRKRIAELAAEYKIPVIEDNPYGELIFEGTVHPAIKSYDKEGWVVFLGTFSKIFAPGMRLGWVCASPKILDKYIIIKQGADLQSSSLDQRIAAAFMQKYDLNDHILKIREVYGKRRNLMLECMDKYFPAEVKHTNPYGGLFAWVELRDDLDAAKIMEECIKENVAYVPGEPFFPTSGRKNFFRVNYSCMPDDKIIEGVKRIGKVLNKYYEK</sequence>
<comment type="cofactor">
    <cofactor evidence="1">
        <name>pyridoxal 5'-phosphate</name>
        <dbReference type="ChEBI" id="CHEBI:597326"/>
    </cofactor>
</comment>
<dbReference type="PANTHER" id="PTHR42790:SF19">
    <property type="entry name" value="KYNURENINE_ALPHA-AMINOADIPATE AMINOTRANSFERASE, MITOCHONDRIAL"/>
    <property type="match status" value="1"/>
</dbReference>
<dbReference type="GO" id="GO:1901605">
    <property type="term" value="P:alpha-amino acid metabolic process"/>
    <property type="evidence" value="ECO:0007669"/>
    <property type="project" value="TreeGrafter"/>
</dbReference>
<dbReference type="SUPFAM" id="SSF53383">
    <property type="entry name" value="PLP-dependent transferases"/>
    <property type="match status" value="1"/>
</dbReference>
<evidence type="ECO:0000256" key="4">
    <source>
        <dbReference type="ARBA" id="ARBA00022576"/>
    </source>
</evidence>
<gene>
    <name evidence="8" type="ORF">HZF24_05945</name>
</gene>
<dbReference type="InterPro" id="IPR050859">
    <property type="entry name" value="Class-I_PLP-dep_aminotransf"/>
</dbReference>
<reference evidence="8" key="1">
    <citation type="submission" date="2020-07" db="EMBL/GenBank/DDBJ databases">
        <title>Genomic analysis of a strain of Sedimentibacter Hydroxybenzoicus DSM7310.</title>
        <authorList>
            <person name="Ma S."/>
        </authorList>
    </citation>
    <scope>NUCLEOTIDE SEQUENCE</scope>
    <source>
        <strain evidence="8">DSM 7310</strain>
    </source>
</reference>
<dbReference type="Proteomes" id="UP000611629">
    <property type="component" value="Unassembled WGS sequence"/>
</dbReference>
<evidence type="ECO:0000256" key="3">
    <source>
        <dbReference type="ARBA" id="ARBA00011738"/>
    </source>
</evidence>
<evidence type="ECO:0000256" key="5">
    <source>
        <dbReference type="ARBA" id="ARBA00022679"/>
    </source>
</evidence>
<dbReference type="GO" id="GO:0030170">
    <property type="term" value="F:pyridoxal phosphate binding"/>
    <property type="evidence" value="ECO:0007669"/>
    <property type="project" value="InterPro"/>
</dbReference>